<keyword evidence="10" id="KW-1185">Reference proteome</keyword>
<dbReference type="PROSITE" id="PS51892">
    <property type="entry name" value="SUBTILASE"/>
    <property type="match status" value="1"/>
</dbReference>
<keyword evidence="7" id="KW-1133">Transmembrane helix</keyword>
<dbReference type="InterPro" id="IPR000209">
    <property type="entry name" value="Peptidase_S8/S53_dom"/>
</dbReference>
<evidence type="ECO:0000256" key="3">
    <source>
        <dbReference type="ARBA" id="ARBA00022801"/>
    </source>
</evidence>
<evidence type="ECO:0000259" key="8">
    <source>
        <dbReference type="Pfam" id="PF00082"/>
    </source>
</evidence>
<evidence type="ECO:0000256" key="7">
    <source>
        <dbReference type="SAM" id="Phobius"/>
    </source>
</evidence>
<dbReference type="Proteomes" id="UP001352223">
    <property type="component" value="Unassembled WGS sequence"/>
</dbReference>
<feature type="active site" description="Charge relay system" evidence="5">
    <location>
        <position position="79"/>
    </location>
</feature>
<dbReference type="InterPro" id="IPR036852">
    <property type="entry name" value="Peptidase_S8/S53_dom_sf"/>
</dbReference>
<accession>A0ABU6CDW3</accession>
<feature type="active site" description="Charge relay system" evidence="5">
    <location>
        <position position="276"/>
    </location>
</feature>
<evidence type="ECO:0000256" key="6">
    <source>
        <dbReference type="SAM" id="MobiDB-lite"/>
    </source>
</evidence>
<dbReference type="InterPro" id="IPR023827">
    <property type="entry name" value="Peptidase_S8_Asp-AS"/>
</dbReference>
<dbReference type="EMBL" id="JAOZYB010000131">
    <property type="protein sequence ID" value="MEB3962206.1"/>
    <property type="molecule type" value="Genomic_DNA"/>
</dbReference>
<dbReference type="Gene3D" id="3.40.50.200">
    <property type="entry name" value="Peptidase S8/S53 domain"/>
    <property type="match status" value="1"/>
</dbReference>
<gene>
    <name evidence="9" type="ORF">OKJ48_18395</name>
</gene>
<sequence length="426" mass="44053">MKSGTGRRGPRTARALSRTARHLCVVGAAFGTVLGAGVGFAPAAAADDVHSRQWYLDDMRAEQMWKVSTGKDVKVAVIDTGVNANTSSLKGQVLADEVTGDVAYHATRDYKGHGTTIAEMIAGTGSGGGIQGIAPGAKILPYRILLDSLKDKAERAHTPADYKAVRAAADSDAKIINMSFGSEYSDPELRAAIKYASSKGKLLFAAVGNEAKKNNPVEYPAAYPGVVGVASLGESGEVGEFSQHGDYIDLSAPGLDLPYWCDEGFKSYCTSGAGTSFSSAYASASAALIWSAHPDWTANQVLRVLIETAARDWPKNKPSNYLGYGVVRASQNLLDGKGTPGAANVDPITNEQTSEASSGSDTPPSASASGSSQPSQKASDVPAEAAGSEAKSSDDSNTLWIALGAVAAVIVIGGGGFAVMRARRGQ</sequence>
<organism evidence="9 10">
    <name type="scientific">Streptomyces kunmingensis</name>
    <dbReference type="NCBI Taxonomy" id="68225"/>
    <lineage>
        <taxon>Bacteria</taxon>
        <taxon>Bacillati</taxon>
        <taxon>Actinomycetota</taxon>
        <taxon>Actinomycetes</taxon>
        <taxon>Kitasatosporales</taxon>
        <taxon>Streptomycetaceae</taxon>
        <taxon>Streptomyces</taxon>
    </lineage>
</organism>
<dbReference type="SUPFAM" id="SSF52743">
    <property type="entry name" value="Subtilisin-like"/>
    <property type="match status" value="1"/>
</dbReference>
<feature type="region of interest" description="Disordered" evidence="6">
    <location>
        <begin position="337"/>
        <end position="394"/>
    </location>
</feature>
<dbReference type="PANTHER" id="PTHR43399:SF4">
    <property type="entry name" value="CELL WALL-ASSOCIATED PROTEASE"/>
    <property type="match status" value="1"/>
</dbReference>
<dbReference type="RefSeq" id="WP_324769673.1">
    <property type="nucleotide sequence ID" value="NZ_JAOZYB010000131.1"/>
</dbReference>
<evidence type="ECO:0000256" key="5">
    <source>
        <dbReference type="PROSITE-ProRule" id="PRU01240"/>
    </source>
</evidence>
<feature type="domain" description="Peptidase S8/S53" evidence="8">
    <location>
        <begin position="70"/>
        <end position="325"/>
    </location>
</feature>
<comment type="caution">
    <text evidence="9">The sequence shown here is derived from an EMBL/GenBank/DDBJ whole genome shotgun (WGS) entry which is preliminary data.</text>
</comment>
<dbReference type="PRINTS" id="PR00723">
    <property type="entry name" value="SUBTILISIN"/>
</dbReference>
<dbReference type="Pfam" id="PF00082">
    <property type="entry name" value="Peptidase_S8"/>
    <property type="match status" value="1"/>
</dbReference>
<keyword evidence="2 5" id="KW-0645">Protease</keyword>
<evidence type="ECO:0000313" key="9">
    <source>
        <dbReference type="EMBL" id="MEB3962206.1"/>
    </source>
</evidence>
<proteinExistence type="inferred from homology"/>
<protein>
    <submittedName>
        <fullName evidence="9">S8 family serine peptidase</fullName>
    </submittedName>
</protein>
<feature type="active site" description="Charge relay system" evidence="5">
    <location>
        <position position="113"/>
    </location>
</feature>
<dbReference type="PROSITE" id="PS00136">
    <property type="entry name" value="SUBTILASE_ASP"/>
    <property type="match status" value="1"/>
</dbReference>
<evidence type="ECO:0000256" key="4">
    <source>
        <dbReference type="ARBA" id="ARBA00022825"/>
    </source>
</evidence>
<keyword evidence="3 5" id="KW-0378">Hydrolase</keyword>
<feature type="transmembrane region" description="Helical" evidence="7">
    <location>
        <begin position="399"/>
        <end position="420"/>
    </location>
</feature>
<name>A0ABU6CDW3_9ACTN</name>
<comment type="similarity">
    <text evidence="1 5">Belongs to the peptidase S8 family.</text>
</comment>
<evidence type="ECO:0000256" key="1">
    <source>
        <dbReference type="ARBA" id="ARBA00011073"/>
    </source>
</evidence>
<evidence type="ECO:0000313" key="10">
    <source>
        <dbReference type="Proteomes" id="UP001352223"/>
    </source>
</evidence>
<keyword evidence="7" id="KW-0472">Membrane</keyword>
<evidence type="ECO:0000256" key="2">
    <source>
        <dbReference type="ARBA" id="ARBA00022670"/>
    </source>
</evidence>
<keyword evidence="4 5" id="KW-0720">Serine protease</keyword>
<keyword evidence="7" id="KW-0812">Transmembrane</keyword>
<dbReference type="PANTHER" id="PTHR43399">
    <property type="entry name" value="SUBTILISIN-RELATED"/>
    <property type="match status" value="1"/>
</dbReference>
<feature type="compositionally biased region" description="Low complexity" evidence="6">
    <location>
        <begin position="356"/>
        <end position="380"/>
    </location>
</feature>
<reference evidence="9 10" key="1">
    <citation type="submission" date="2022-10" db="EMBL/GenBank/DDBJ databases">
        <authorList>
            <person name="Xie J."/>
            <person name="Shen N."/>
        </authorList>
    </citation>
    <scope>NUCLEOTIDE SEQUENCE [LARGE SCALE GENOMIC DNA]</scope>
    <source>
        <strain evidence="9 10">DSM 41681</strain>
    </source>
</reference>
<dbReference type="InterPro" id="IPR051048">
    <property type="entry name" value="Peptidase_S8/S53_subtilisin"/>
</dbReference>
<dbReference type="InterPro" id="IPR015500">
    <property type="entry name" value="Peptidase_S8_subtilisin-rel"/>
</dbReference>